<evidence type="ECO:0000259" key="8">
    <source>
        <dbReference type="SMART" id="SM01340"/>
    </source>
</evidence>
<evidence type="ECO:0000313" key="10">
    <source>
        <dbReference type="Proteomes" id="UP000228952"/>
    </source>
</evidence>
<dbReference type="PANTHER" id="PTHR10073:SF12">
    <property type="entry name" value="DNA MISMATCH REPAIR PROTEIN MLH1"/>
    <property type="match status" value="1"/>
</dbReference>
<dbReference type="Gene3D" id="3.30.1540.20">
    <property type="entry name" value="MutL, C-terminal domain, dimerisation subdomain"/>
    <property type="match status" value="1"/>
</dbReference>
<dbReference type="InterPro" id="IPR013507">
    <property type="entry name" value="DNA_mismatch_S5_2-like"/>
</dbReference>
<evidence type="ECO:0000256" key="3">
    <source>
        <dbReference type="ARBA" id="ARBA00023204"/>
    </source>
</evidence>
<evidence type="ECO:0000256" key="2">
    <source>
        <dbReference type="ARBA" id="ARBA00022763"/>
    </source>
</evidence>
<comment type="similarity">
    <text evidence="1 4">Belongs to the DNA mismatch repair MutL/HexB family.</text>
</comment>
<dbReference type="HAMAP" id="MF_00149">
    <property type="entry name" value="DNA_mis_repair"/>
    <property type="match status" value="1"/>
</dbReference>
<feature type="domain" description="Histidine kinase/HSP90-like ATPase" evidence="6">
    <location>
        <begin position="19"/>
        <end position="151"/>
    </location>
</feature>
<dbReference type="InterPro" id="IPR038973">
    <property type="entry name" value="MutL/Mlh/Pms-like"/>
</dbReference>
<dbReference type="Gene3D" id="3.30.565.10">
    <property type="entry name" value="Histidine kinase-like ATPase, C-terminal domain"/>
    <property type="match status" value="1"/>
</dbReference>
<gene>
    <name evidence="4" type="primary">mutL</name>
    <name evidence="9" type="ORF">COX64_00800</name>
</gene>
<dbReference type="InterPro" id="IPR037198">
    <property type="entry name" value="MutL_C_sf"/>
</dbReference>
<dbReference type="InterPro" id="IPR020667">
    <property type="entry name" value="DNA_mismatch_repair_MutL"/>
</dbReference>
<evidence type="ECO:0000256" key="4">
    <source>
        <dbReference type="HAMAP-Rule" id="MF_00149"/>
    </source>
</evidence>
<feature type="domain" description="DNA mismatch repair protein S5" evidence="8">
    <location>
        <begin position="210"/>
        <end position="327"/>
    </location>
</feature>
<dbReference type="SMART" id="SM01340">
    <property type="entry name" value="DNA_mis_repair"/>
    <property type="match status" value="1"/>
</dbReference>
<reference evidence="10" key="1">
    <citation type="submission" date="2017-09" db="EMBL/GenBank/DDBJ databases">
        <title>Depth-based differentiation of microbial function through sediment-hosted aquifers and enrichment of novel symbionts in the deep terrestrial subsurface.</title>
        <authorList>
            <person name="Probst A.J."/>
            <person name="Ladd B."/>
            <person name="Jarett J.K."/>
            <person name="Geller-Mcgrath D.E."/>
            <person name="Sieber C.M.K."/>
            <person name="Emerson J.B."/>
            <person name="Anantharaman K."/>
            <person name="Thomas B.C."/>
            <person name="Malmstrom R."/>
            <person name="Stieglmeier M."/>
            <person name="Klingl A."/>
            <person name="Woyke T."/>
            <person name="Ryan C.M."/>
            <person name="Banfield J.F."/>
        </authorList>
    </citation>
    <scope>NUCLEOTIDE SEQUENCE [LARGE SCALE GENOMIC DNA]</scope>
</reference>
<dbReference type="Pfam" id="PF08676">
    <property type="entry name" value="MutL_C"/>
    <property type="match status" value="1"/>
</dbReference>
<sequence length="618" mass="69202">MHEIKKLDTNVVNQIAAGEVVERPASIVKELVENSIDAGATQIDVSIEGGGMTKIEVKDNGKGISEEDLPAAFERYATSKLSTVDDLSELMSYGFRGEALAAISAVSKATILTKHDDLASLITSDNGKLSKITPGSRSQGTTITIENLFGLIPARQKFLKGADTEYKYIVKIFTQFALLNGSIHFTLANEGKSIYNFPVSESKQLPVERVAKVYSVSSSDLLPISHEEYGIKVFGFILHPKLLGNTSKFFSSFINQRPIEDKGIFRSVQQGIADFVPDFFKPSAVISVEIAPDQVDVNVHPRKTEVKLLNPFRVYAAITHAIKNSLQQQISEPVRQVGRDSFSRQTTANSWDSKEENAYSRLRGGQQAFFYDGTETAIAEQNKLRQDGGYVYQQQESSENEPVLEARIPEYLVEQARTMISEAEVSTLLGRYLVVGFVDEVWIVDQHAAAERIRYEQFKQAYLEGKILSKQQVLVPIELNITEEEQLVLSKNSTVLTRLGFDVTISGSNLQVTAIPTFLQYENIEKLLRDTINEFVEHDDIFLSPIIDDFSSQKNLSLVIATMACHNSVRMNEKLSHTEAKSIIADLLRCKVPYACPHGRRIVWRLSKEEIDRQFMRN</sequence>
<dbReference type="InterPro" id="IPR020568">
    <property type="entry name" value="Ribosomal_Su5_D2-typ_SF"/>
</dbReference>
<dbReference type="Pfam" id="PF13589">
    <property type="entry name" value="HATPase_c_3"/>
    <property type="match status" value="1"/>
</dbReference>
<dbReference type="InterPro" id="IPR003594">
    <property type="entry name" value="HATPase_dom"/>
</dbReference>
<dbReference type="InterPro" id="IPR042121">
    <property type="entry name" value="MutL_C_regsub"/>
</dbReference>
<proteinExistence type="inferred from homology"/>
<evidence type="ECO:0000313" key="9">
    <source>
        <dbReference type="EMBL" id="PJA15422.1"/>
    </source>
</evidence>
<comment type="caution">
    <text evidence="9">The sequence shown here is derived from an EMBL/GenBank/DDBJ whole genome shotgun (WGS) entry which is preliminary data.</text>
</comment>
<dbReference type="FunFam" id="3.30.565.10:FF:000003">
    <property type="entry name" value="DNA mismatch repair endonuclease MutL"/>
    <property type="match status" value="1"/>
</dbReference>
<dbReference type="SMART" id="SM00387">
    <property type="entry name" value="HATPase_c"/>
    <property type="match status" value="1"/>
</dbReference>
<dbReference type="GO" id="GO:0140664">
    <property type="term" value="F:ATP-dependent DNA damage sensor activity"/>
    <property type="evidence" value="ECO:0007669"/>
    <property type="project" value="InterPro"/>
</dbReference>
<dbReference type="InterPro" id="IPR014790">
    <property type="entry name" value="MutL_C"/>
</dbReference>
<dbReference type="CDD" id="cd16926">
    <property type="entry name" value="HATPase_MutL-MLH-PMS-like"/>
    <property type="match status" value="1"/>
</dbReference>
<dbReference type="InterPro" id="IPR036890">
    <property type="entry name" value="HATPase_C_sf"/>
</dbReference>
<evidence type="ECO:0000256" key="5">
    <source>
        <dbReference type="SAM" id="MobiDB-lite"/>
    </source>
</evidence>
<dbReference type="EMBL" id="PFQB01000018">
    <property type="protein sequence ID" value="PJA15422.1"/>
    <property type="molecule type" value="Genomic_DNA"/>
</dbReference>
<evidence type="ECO:0000259" key="6">
    <source>
        <dbReference type="SMART" id="SM00387"/>
    </source>
</evidence>
<dbReference type="SMART" id="SM00853">
    <property type="entry name" value="MutL_C"/>
    <property type="match status" value="1"/>
</dbReference>
<dbReference type="Proteomes" id="UP000228952">
    <property type="component" value="Unassembled WGS sequence"/>
</dbReference>
<organism evidence="9 10">
    <name type="scientific">Candidatus Dojkabacteria bacterium CG_4_10_14_0_2_um_filter_Dojkabacteria_WS6_41_15</name>
    <dbReference type="NCBI Taxonomy" id="2014249"/>
    <lineage>
        <taxon>Bacteria</taxon>
        <taxon>Candidatus Dojkabacteria</taxon>
    </lineage>
</organism>
<dbReference type="GO" id="GO:0032300">
    <property type="term" value="C:mismatch repair complex"/>
    <property type="evidence" value="ECO:0007669"/>
    <property type="project" value="InterPro"/>
</dbReference>
<dbReference type="GO" id="GO:0005524">
    <property type="term" value="F:ATP binding"/>
    <property type="evidence" value="ECO:0007669"/>
    <property type="project" value="InterPro"/>
</dbReference>
<dbReference type="GO" id="GO:0006298">
    <property type="term" value="P:mismatch repair"/>
    <property type="evidence" value="ECO:0007669"/>
    <property type="project" value="UniProtKB-UniRule"/>
</dbReference>
<dbReference type="InterPro" id="IPR042120">
    <property type="entry name" value="MutL_C_dimsub"/>
</dbReference>
<evidence type="ECO:0000259" key="7">
    <source>
        <dbReference type="SMART" id="SM00853"/>
    </source>
</evidence>
<dbReference type="InterPro" id="IPR014762">
    <property type="entry name" value="DNA_mismatch_repair_CS"/>
</dbReference>
<dbReference type="AlphaFoldDB" id="A0A2M7W368"/>
<keyword evidence="2 4" id="KW-0227">DNA damage</keyword>
<dbReference type="PROSITE" id="PS00058">
    <property type="entry name" value="DNA_MISMATCH_REPAIR_1"/>
    <property type="match status" value="1"/>
</dbReference>
<dbReference type="Gene3D" id="3.30.230.10">
    <property type="match status" value="1"/>
</dbReference>
<name>A0A2M7W368_9BACT</name>
<feature type="domain" description="MutL C-terminal dimerisation" evidence="7">
    <location>
        <begin position="424"/>
        <end position="575"/>
    </location>
</feature>
<dbReference type="Gene3D" id="3.30.1370.100">
    <property type="entry name" value="MutL, C-terminal domain, regulatory subdomain"/>
    <property type="match status" value="1"/>
</dbReference>
<evidence type="ECO:0000256" key="1">
    <source>
        <dbReference type="ARBA" id="ARBA00006082"/>
    </source>
</evidence>
<feature type="region of interest" description="Disordered" evidence="5">
    <location>
        <begin position="337"/>
        <end position="358"/>
    </location>
</feature>
<accession>A0A2M7W368</accession>
<dbReference type="GO" id="GO:0030983">
    <property type="term" value="F:mismatched DNA binding"/>
    <property type="evidence" value="ECO:0007669"/>
    <property type="project" value="InterPro"/>
</dbReference>
<dbReference type="SUPFAM" id="SSF54211">
    <property type="entry name" value="Ribosomal protein S5 domain 2-like"/>
    <property type="match status" value="1"/>
</dbReference>
<dbReference type="InterPro" id="IPR014721">
    <property type="entry name" value="Ribsml_uS5_D2-typ_fold_subgr"/>
</dbReference>
<protein>
    <recommendedName>
        <fullName evidence="4">DNA mismatch repair protein MutL</fullName>
    </recommendedName>
</protein>
<comment type="function">
    <text evidence="4">This protein is involved in the repair of mismatches in DNA. It is required for dam-dependent methyl-directed DNA mismatch repair. May act as a 'molecular matchmaker', a protein that promotes the formation of a stable complex between two or more DNA-binding proteins in an ATP-dependent manner without itself being part of a final effector complex.</text>
</comment>
<dbReference type="SUPFAM" id="SSF55874">
    <property type="entry name" value="ATPase domain of HSP90 chaperone/DNA topoisomerase II/histidine kinase"/>
    <property type="match status" value="1"/>
</dbReference>
<dbReference type="NCBIfam" id="TIGR00585">
    <property type="entry name" value="mutl"/>
    <property type="match status" value="1"/>
</dbReference>
<dbReference type="Pfam" id="PF01119">
    <property type="entry name" value="DNA_mis_repair"/>
    <property type="match status" value="1"/>
</dbReference>
<dbReference type="GO" id="GO:0016887">
    <property type="term" value="F:ATP hydrolysis activity"/>
    <property type="evidence" value="ECO:0007669"/>
    <property type="project" value="InterPro"/>
</dbReference>
<dbReference type="PANTHER" id="PTHR10073">
    <property type="entry name" value="DNA MISMATCH REPAIR PROTEIN MLH, PMS, MUTL"/>
    <property type="match status" value="1"/>
</dbReference>
<dbReference type="CDD" id="cd00782">
    <property type="entry name" value="MutL_Trans"/>
    <property type="match status" value="1"/>
</dbReference>
<keyword evidence="3 4" id="KW-0234">DNA repair</keyword>
<dbReference type="InterPro" id="IPR002099">
    <property type="entry name" value="MutL/Mlh/PMS"/>
</dbReference>
<dbReference type="SUPFAM" id="SSF118116">
    <property type="entry name" value="DNA mismatch repair protein MutL"/>
    <property type="match status" value="1"/>
</dbReference>